<organism evidence="2 3">
    <name type="scientific">Roseisalinus antarcticus</name>
    <dbReference type="NCBI Taxonomy" id="254357"/>
    <lineage>
        <taxon>Bacteria</taxon>
        <taxon>Pseudomonadati</taxon>
        <taxon>Pseudomonadota</taxon>
        <taxon>Alphaproteobacteria</taxon>
        <taxon>Rhodobacterales</taxon>
        <taxon>Roseobacteraceae</taxon>
        <taxon>Roseisalinus</taxon>
    </lineage>
</organism>
<proteinExistence type="predicted"/>
<dbReference type="AlphaFoldDB" id="A0A1Y5TPR3"/>
<dbReference type="InterPro" id="IPR024628">
    <property type="entry name" value="Sulfotransferase_Stf0_dom"/>
</dbReference>
<dbReference type="SUPFAM" id="SSF52540">
    <property type="entry name" value="P-loop containing nucleoside triphosphate hydrolases"/>
    <property type="match status" value="1"/>
</dbReference>
<dbReference type="Proteomes" id="UP000193900">
    <property type="component" value="Unassembled WGS sequence"/>
</dbReference>
<evidence type="ECO:0000259" key="1">
    <source>
        <dbReference type="Pfam" id="PF09037"/>
    </source>
</evidence>
<name>A0A1Y5TPR3_9RHOB</name>
<keyword evidence="2" id="KW-0808">Transferase</keyword>
<evidence type="ECO:0000313" key="3">
    <source>
        <dbReference type="Proteomes" id="UP000193900"/>
    </source>
</evidence>
<evidence type="ECO:0000313" key="2">
    <source>
        <dbReference type="EMBL" id="SLN69107.1"/>
    </source>
</evidence>
<reference evidence="2 3" key="1">
    <citation type="submission" date="2017-03" db="EMBL/GenBank/DDBJ databases">
        <authorList>
            <person name="Afonso C.L."/>
            <person name="Miller P.J."/>
            <person name="Scott M.A."/>
            <person name="Spackman E."/>
            <person name="Goraichik I."/>
            <person name="Dimitrov K.M."/>
            <person name="Suarez D.L."/>
            <person name="Swayne D.E."/>
        </authorList>
    </citation>
    <scope>NUCLEOTIDE SEQUENCE [LARGE SCALE GENOMIC DNA]</scope>
    <source>
        <strain evidence="2 3">CECT 7023</strain>
    </source>
</reference>
<dbReference type="Pfam" id="PF09037">
    <property type="entry name" value="Sulphotransf"/>
    <property type="match status" value="1"/>
</dbReference>
<accession>A0A1Y5TPR3</accession>
<feature type="domain" description="Sulphotransferase Stf0" evidence="1">
    <location>
        <begin position="122"/>
        <end position="251"/>
    </location>
</feature>
<dbReference type="EMBL" id="FWFZ01000021">
    <property type="protein sequence ID" value="SLN69107.1"/>
    <property type="molecule type" value="Genomic_DNA"/>
</dbReference>
<dbReference type="Gene3D" id="3.40.50.300">
    <property type="entry name" value="P-loop containing nucleotide triphosphate hydrolases"/>
    <property type="match status" value="1"/>
</dbReference>
<dbReference type="GO" id="GO:0016740">
    <property type="term" value="F:transferase activity"/>
    <property type="evidence" value="ECO:0007669"/>
    <property type="project" value="UniProtKB-KW"/>
</dbReference>
<gene>
    <name evidence="2" type="ORF">ROA7023_03356</name>
</gene>
<dbReference type="InterPro" id="IPR027417">
    <property type="entry name" value="P-loop_NTPase"/>
</dbReference>
<keyword evidence="3" id="KW-1185">Reference proteome</keyword>
<protein>
    <submittedName>
        <fullName evidence="2">Stf0 sulfotransferase</fullName>
    </submittedName>
</protein>
<sequence length="275" mass="31726">MGKGLFHNPDFDPDRFAADMEKRAAARTLGILFTPRSGSSWLTDVLTQTRLFGKPQEWFNPNFMGNTLKRVNANSPQGYIDMLRRKHSLGNFFSFEVTIYQMHRVFGKDPGLMAYLPEKFPLIYLRRQDMVLQAVSLAKAVQTDVFHTVNTTPEEIASAEARFEYDGDQIRQWLEHIFDQERKCEAFLADREGPLLRITYEQMMRAGAEQTVRRFLRRWRPLKADDPLTFEPRHAKIGSARNKTFAQRFRDENPGVMAEIAAFREDVRASIAGAG</sequence>